<proteinExistence type="predicted"/>
<dbReference type="PANTHER" id="PTHR38793:SF3">
    <property type="entry name" value="SMODS AND SLOG-ASSOCIATING 2TM EFFECTOR DOMAIN-CONTAINING PROTEIN"/>
    <property type="match status" value="1"/>
</dbReference>
<dbReference type="Proteomes" id="UP000269276">
    <property type="component" value="Unassembled WGS sequence"/>
</dbReference>
<feature type="coiled-coil region" evidence="1">
    <location>
        <begin position="266"/>
        <end position="331"/>
    </location>
</feature>
<comment type="caution">
    <text evidence="5">The sequence shown here is derived from an EMBL/GenBank/DDBJ whole genome shotgun (WGS) entry which is preliminary data.</text>
</comment>
<feature type="transmembrane region" description="Helical" evidence="3">
    <location>
        <begin position="133"/>
        <end position="157"/>
    </location>
</feature>
<dbReference type="AlphaFoldDB" id="A0A3M7CUW7"/>
<keyword evidence="3" id="KW-0812">Transmembrane</keyword>
<evidence type="ECO:0000256" key="1">
    <source>
        <dbReference type="SAM" id="Coils"/>
    </source>
</evidence>
<keyword evidence="3" id="KW-1133">Transmembrane helix</keyword>
<evidence type="ECO:0000313" key="6">
    <source>
        <dbReference type="Proteomes" id="UP000269276"/>
    </source>
</evidence>
<evidence type="ECO:0000313" key="5">
    <source>
        <dbReference type="EMBL" id="RMY55881.1"/>
    </source>
</evidence>
<dbReference type="NCBIfam" id="NF033635">
    <property type="entry name" value="SLATT_fungal"/>
    <property type="match status" value="1"/>
</dbReference>
<dbReference type="EMBL" id="QWIP01000726">
    <property type="protein sequence ID" value="RMY55881.1"/>
    <property type="molecule type" value="Genomic_DNA"/>
</dbReference>
<name>A0A3M7CUW7_HORWE</name>
<protein>
    <recommendedName>
        <fullName evidence="4">SMODS and SLOG-associating 2TM effector domain-containing protein</fullName>
    </recommendedName>
</protein>
<evidence type="ECO:0000256" key="2">
    <source>
        <dbReference type="SAM" id="MobiDB-lite"/>
    </source>
</evidence>
<organism evidence="5 6">
    <name type="scientific">Hortaea werneckii</name>
    <name type="common">Black yeast</name>
    <name type="synonym">Cladosporium werneckii</name>
    <dbReference type="NCBI Taxonomy" id="91943"/>
    <lineage>
        <taxon>Eukaryota</taxon>
        <taxon>Fungi</taxon>
        <taxon>Dikarya</taxon>
        <taxon>Ascomycota</taxon>
        <taxon>Pezizomycotina</taxon>
        <taxon>Dothideomycetes</taxon>
        <taxon>Dothideomycetidae</taxon>
        <taxon>Mycosphaerellales</taxon>
        <taxon>Teratosphaeriaceae</taxon>
        <taxon>Hortaea</taxon>
    </lineage>
</organism>
<feature type="region of interest" description="Disordered" evidence="2">
    <location>
        <begin position="338"/>
        <end position="367"/>
    </location>
</feature>
<evidence type="ECO:0000256" key="3">
    <source>
        <dbReference type="SAM" id="Phobius"/>
    </source>
</evidence>
<feature type="compositionally biased region" description="Basic and acidic residues" evidence="2">
    <location>
        <begin position="34"/>
        <end position="43"/>
    </location>
</feature>
<feature type="domain" description="SMODS and SLOG-associating 2TM effector" evidence="4">
    <location>
        <begin position="122"/>
        <end position="245"/>
    </location>
</feature>
<gene>
    <name evidence="5" type="ORF">D0863_13166</name>
</gene>
<keyword evidence="1" id="KW-0175">Coiled coil</keyword>
<evidence type="ECO:0000259" key="4">
    <source>
        <dbReference type="Pfam" id="PF18142"/>
    </source>
</evidence>
<feature type="transmembrane region" description="Helical" evidence="3">
    <location>
        <begin position="169"/>
        <end position="191"/>
    </location>
</feature>
<reference evidence="5 6" key="1">
    <citation type="journal article" date="2018" name="BMC Genomics">
        <title>Genomic evidence for intraspecific hybridization in a clonal and extremely halotolerant yeast.</title>
        <authorList>
            <person name="Gostincar C."/>
            <person name="Stajich J.E."/>
            <person name="Zupancic J."/>
            <person name="Zalar P."/>
            <person name="Gunde-Cimerman N."/>
        </authorList>
    </citation>
    <scope>NUCLEOTIDE SEQUENCE [LARGE SCALE GENOMIC DNA]</scope>
    <source>
        <strain evidence="5 6">EXF-2682</strain>
    </source>
</reference>
<sequence length="367" mass="41937">MGWLSKHLRGDGSEDDGDRLEKGHADGNAQDGSQSKEKAEDYDRWRREVYNKAPVSEFGNRKGVSELEIFQTLVGIHFEKYGGGQMQNRQKPPASPWKDIFFPSKAARARFRNRGLYDRTLSQDMKNRVMYGLANYIISCLYLIQVIIAATITALAADEGRTSNTALTALGAVNTVLAGVLAWLTGQGMPVRFRRSRDKYREVVHAIENAERTFAEIDYIEWEEGTRPDPVKERNRLEKLYEEARLDHERNYPETQNDSGELQANNQKLETKLEKNMMQRNKREQELEILKDRSDKLEGETKELNGLRVEREKLRTELDKVREKGEQLEERALGAISGVKERVEKAGESSKDGSSETKTEEQSSASF</sequence>
<feature type="compositionally biased region" description="Basic and acidic residues" evidence="2">
    <location>
        <begin position="339"/>
        <end position="361"/>
    </location>
</feature>
<dbReference type="OrthoDB" id="4472872at2759"/>
<keyword evidence="3" id="KW-0472">Membrane</keyword>
<feature type="region of interest" description="Disordered" evidence="2">
    <location>
        <begin position="1"/>
        <end position="43"/>
    </location>
</feature>
<accession>A0A3M7CUW7</accession>
<dbReference type="PANTHER" id="PTHR38793">
    <property type="entry name" value="SLATT_FUNGAL DOMAIN-CONTAINING PROTEIN-RELATED"/>
    <property type="match status" value="1"/>
</dbReference>
<dbReference type="InterPro" id="IPR041622">
    <property type="entry name" value="SLATT_fungi"/>
</dbReference>
<dbReference type="Pfam" id="PF18142">
    <property type="entry name" value="SLATT_fungal"/>
    <property type="match status" value="1"/>
</dbReference>